<dbReference type="InterPro" id="IPR002656">
    <property type="entry name" value="Acyl_transf_3_dom"/>
</dbReference>
<feature type="transmembrane region" description="Helical" evidence="1">
    <location>
        <begin position="264"/>
        <end position="282"/>
    </location>
</feature>
<reference evidence="3 4" key="1">
    <citation type="submission" date="2018-05" db="EMBL/GenBank/DDBJ databases">
        <title>Genomic Encyclopedia of Type Strains, Phase IV (KMG-IV): sequencing the most valuable type-strain genomes for metagenomic binning, comparative biology and taxonomic classification.</title>
        <authorList>
            <person name="Goeker M."/>
        </authorList>
    </citation>
    <scope>NUCLEOTIDE SEQUENCE [LARGE SCALE GENOMIC DNA]</scope>
    <source>
        <strain evidence="3 4">DSM 6462</strain>
    </source>
</reference>
<keyword evidence="4" id="KW-1185">Reference proteome</keyword>
<evidence type="ECO:0000313" key="4">
    <source>
        <dbReference type="Proteomes" id="UP000248021"/>
    </source>
</evidence>
<proteinExistence type="predicted"/>
<feature type="transmembrane region" description="Helical" evidence="1">
    <location>
        <begin position="21"/>
        <end position="41"/>
    </location>
</feature>
<evidence type="ECO:0000313" key="3">
    <source>
        <dbReference type="EMBL" id="PXW55663.1"/>
    </source>
</evidence>
<accession>A0A2V3U0F0</accession>
<protein>
    <submittedName>
        <fullName evidence="3">Peptidoglycan/LPS O-acetylase OafA/YrhL</fullName>
    </submittedName>
</protein>
<sequence length="373" mass="40064">MADAAVPSPDRQSAGRRSADRLLAVQVLRALAALMVVVHHAQYDAGALAGRLGLAFAPSHLLPWLSGVDIFFVISGFVMVHASRPLFGTAGAWSIFLSRRIVRIVPLYWGVTTLYLAVAIVLPQVLNSGWPSLWQIVASYLFIPAMRADGAVQPIYSLGWTLNFEMFFYLVFAAAIALPRRHAVLAVSLGLALLVASRAFVVWPLPVAYWSDPIVLEFVLGMGVAMIRETGLRLGGVARAALVIGGFGLLHLDLSAADGTALPQFIGYGGPAAMLVAAAVLGRPNQRPPAVERALVAMGDASYALYLLHPFAIRALREVFARSPLGGWLGPWGFVAACLVAASLLALAVYQWLERPVHQYLRARLTSRRSAGP</sequence>
<feature type="transmembrane region" description="Helical" evidence="1">
    <location>
        <begin position="332"/>
        <end position="353"/>
    </location>
</feature>
<dbReference type="Proteomes" id="UP000248021">
    <property type="component" value="Unassembled WGS sequence"/>
</dbReference>
<dbReference type="GO" id="GO:0000271">
    <property type="term" value="P:polysaccharide biosynthetic process"/>
    <property type="evidence" value="ECO:0007669"/>
    <property type="project" value="TreeGrafter"/>
</dbReference>
<dbReference type="AlphaFoldDB" id="A0A2V3U0F0"/>
<keyword evidence="1" id="KW-1133">Transmembrane helix</keyword>
<dbReference type="PANTHER" id="PTHR23028">
    <property type="entry name" value="ACETYLTRANSFERASE"/>
    <property type="match status" value="1"/>
</dbReference>
<evidence type="ECO:0000259" key="2">
    <source>
        <dbReference type="Pfam" id="PF01757"/>
    </source>
</evidence>
<feature type="transmembrane region" description="Helical" evidence="1">
    <location>
        <begin position="294"/>
        <end position="312"/>
    </location>
</feature>
<feature type="transmembrane region" description="Helical" evidence="1">
    <location>
        <begin position="101"/>
        <end position="122"/>
    </location>
</feature>
<keyword evidence="1" id="KW-0472">Membrane</keyword>
<dbReference type="GO" id="GO:0016020">
    <property type="term" value="C:membrane"/>
    <property type="evidence" value="ECO:0007669"/>
    <property type="project" value="TreeGrafter"/>
</dbReference>
<dbReference type="RefSeq" id="WP_245450018.1">
    <property type="nucleotide sequence ID" value="NZ_JAHBRY010000001.1"/>
</dbReference>
<dbReference type="GO" id="GO:0016747">
    <property type="term" value="F:acyltransferase activity, transferring groups other than amino-acyl groups"/>
    <property type="evidence" value="ECO:0007669"/>
    <property type="project" value="InterPro"/>
</dbReference>
<dbReference type="PANTHER" id="PTHR23028:SF131">
    <property type="entry name" value="BLR2367 PROTEIN"/>
    <property type="match status" value="1"/>
</dbReference>
<dbReference type="InterPro" id="IPR050879">
    <property type="entry name" value="Acyltransferase_3"/>
</dbReference>
<dbReference type="Pfam" id="PF01757">
    <property type="entry name" value="Acyl_transf_3"/>
    <property type="match status" value="1"/>
</dbReference>
<feature type="transmembrane region" description="Helical" evidence="1">
    <location>
        <begin position="61"/>
        <end position="80"/>
    </location>
</feature>
<comment type="caution">
    <text evidence="3">The sequence shown here is derived from an EMBL/GenBank/DDBJ whole genome shotgun (WGS) entry which is preliminary data.</text>
</comment>
<feature type="transmembrane region" description="Helical" evidence="1">
    <location>
        <begin position="155"/>
        <end position="176"/>
    </location>
</feature>
<name>A0A2V3U0F0_9HYPH</name>
<dbReference type="EMBL" id="QJJK01000009">
    <property type="protein sequence ID" value="PXW55663.1"/>
    <property type="molecule type" value="Genomic_DNA"/>
</dbReference>
<organism evidence="3 4">
    <name type="scientific">Chelatococcus asaccharovorans</name>
    <dbReference type="NCBI Taxonomy" id="28210"/>
    <lineage>
        <taxon>Bacteria</taxon>
        <taxon>Pseudomonadati</taxon>
        <taxon>Pseudomonadota</taxon>
        <taxon>Alphaproteobacteria</taxon>
        <taxon>Hyphomicrobiales</taxon>
        <taxon>Chelatococcaceae</taxon>
        <taxon>Chelatococcus</taxon>
    </lineage>
</organism>
<keyword evidence="1" id="KW-0812">Transmembrane</keyword>
<evidence type="ECO:0000256" key="1">
    <source>
        <dbReference type="SAM" id="Phobius"/>
    </source>
</evidence>
<gene>
    <name evidence="3" type="ORF">C7450_10971</name>
</gene>
<feature type="domain" description="Acyltransferase 3" evidence="2">
    <location>
        <begin position="24"/>
        <end position="342"/>
    </location>
</feature>
<feature type="transmembrane region" description="Helical" evidence="1">
    <location>
        <begin position="183"/>
        <end position="201"/>
    </location>
</feature>